<reference evidence="1" key="1">
    <citation type="submission" date="2014-09" db="EMBL/GenBank/DDBJ databases">
        <authorList>
            <person name="Magalhaes I.L.F."/>
            <person name="Oliveira U."/>
            <person name="Santos F.R."/>
            <person name="Vidigal T.H.D.A."/>
            <person name="Brescovit A.D."/>
            <person name="Santos A.J."/>
        </authorList>
    </citation>
    <scope>NUCLEOTIDE SEQUENCE</scope>
    <source>
        <tissue evidence="1">Shoot tissue taken approximately 20 cm above the soil surface</tissue>
    </source>
</reference>
<dbReference type="EMBL" id="GBRH01199398">
    <property type="protein sequence ID" value="JAD98497.1"/>
    <property type="molecule type" value="Transcribed_RNA"/>
</dbReference>
<name>A0A0A9ER45_ARUDO</name>
<sequence length="24" mass="2737">MQGRLMFKSITLAITFGIHEGTVW</sequence>
<reference evidence="1" key="2">
    <citation type="journal article" date="2015" name="Data Brief">
        <title>Shoot transcriptome of the giant reed, Arundo donax.</title>
        <authorList>
            <person name="Barrero R.A."/>
            <person name="Guerrero F.D."/>
            <person name="Moolhuijzen P."/>
            <person name="Goolsby J.A."/>
            <person name="Tidwell J."/>
            <person name="Bellgard S.E."/>
            <person name="Bellgard M.I."/>
        </authorList>
    </citation>
    <scope>NUCLEOTIDE SEQUENCE</scope>
    <source>
        <tissue evidence="1">Shoot tissue taken approximately 20 cm above the soil surface</tissue>
    </source>
</reference>
<accession>A0A0A9ER45</accession>
<dbReference type="AlphaFoldDB" id="A0A0A9ER45"/>
<evidence type="ECO:0000313" key="1">
    <source>
        <dbReference type="EMBL" id="JAD98497.1"/>
    </source>
</evidence>
<protein>
    <submittedName>
        <fullName evidence="1">Uncharacterized protein</fullName>
    </submittedName>
</protein>
<proteinExistence type="predicted"/>
<organism evidence="1">
    <name type="scientific">Arundo donax</name>
    <name type="common">Giant reed</name>
    <name type="synonym">Donax arundinaceus</name>
    <dbReference type="NCBI Taxonomy" id="35708"/>
    <lineage>
        <taxon>Eukaryota</taxon>
        <taxon>Viridiplantae</taxon>
        <taxon>Streptophyta</taxon>
        <taxon>Embryophyta</taxon>
        <taxon>Tracheophyta</taxon>
        <taxon>Spermatophyta</taxon>
        <taxon>Magnoliopsida</taxon>
        <taxon>Liliopsida</taxon>
        <taxon>Poales</taxon>
        <taxon>Poaceae</taxon>
        <taxon>PACMAD clade</taxon>
        <taxon>Arundinoideae</taxon>
        <taxon>Arundineae</taxon>
        <taxon>Arundo</taxon>
    </lineage>
</organism>